<evidence type="ECO:0000313" key="1">
    <source>
        <dbReference type="EMBL" id="KIJ35385.1"/>
    </source>
</evidence>
<evidence type="ECO:0000313" key="2">
    <source>
        <dbReference type="Proteomes" id="UP000054279"/>
    </source>
</evidence>
<dbReference type="HOGENOM" id="CLU_1769275_0_0_1"/>
<gene>
    <name evidence="1" type="ORF">M422DRAFT_51506</name>
</gene>
<dbReference type="AlphaFoldDB" id="A0A0C9VCZ2"/>
<accession>A0A0C9VCZ2</accession>
<dbReference type="Proteomes" id="UP000054279">
    <property type="component" value="Unassembled WGS sequence"/>
</dbReference>
<reference evidence="1 2" key="1">
    <citation type="submission" date="2014-06" db="EMBL/GenBank/DDBJ databases">
        <title>Evolutionary Origins and Diversification of the Mycorrhizal Mutualists.</title>
        <authorList>
            <consortium name="DOE Joint Genome Institute"/>
            <consortium name="Mycorrhizal Genomics Consortium"/>
            <person name="Kohler A."/>
            <person name="Kuo A."/>
            <person name="Nagy L.G."/>
            <person name="Floudas D."/>
            <person name="Copeland A."/>
            <person name="Barry K.W."/>
            <person name="Cichocki N."/>
            <person name="Veneault-Fourrey C."/>
            <person name="LaButti K."/>
            <person name="Lindquist E.A."/>
            <person name="Lipzen A."/>
            <person name="Lundell T."/>
            <person name="Morin E."/>
            <person name="Murat C."/>
            <person name="Riley R."/>
            <person name="Ohm R."/>
            <person name="Sun H."/>
            <person name="Tunlid A."/>
            <person name="Henrissat B."/>
            <person name="Grigoriev I.V."/>
            <person name="Hibbett D.S."/>
            <person name="Martin F."/>
        </authorList>
    </citation>
    <scope>NUCLEOTIDE SEQUENCE [LARGE SCALE GENOMIC DNA]</scope>
    <source>
        <strain evidence="1 2">SS14</strain>
    </source>
</reference>
<dbReference type="OrthoDB" id="6359842at2759"/>
<proteinExistence type="predicted"/>
<organism evidence="1 2">
    <name type="scientific">Sphaerobolus stellatus (strain SS14)</name>
    <dbReference type="NCBI Taxonomy" id="990650"/>
    <lineage>
        <taxon>Eukaryota</taxon>
        <taxon>Fungi</taxon>
        <taxon>Dikarya</taxon>
        <taxon>Basidiomycota</taxon>
        <taxon>Agaricomycotina</taxon>
        <taxon>Agaricomycetes</taxon>
        <taxon>Phallomycetidae</taxon>
        <taxon>Geastrales</taxon>
        <taxon>Sphaerobolaceae</taxon>
        <taxon>Sphaerobolus</taxon>
    </lineage>
</organism>
<protein>
    <submittedName>
        <fullName evidence="1">Uncharacterized protein</fullName>
    </submittedName>
</protein>
<keyword evidence="2" id="KW-1185">Reference proteome</keyword>
<dbReference type="EMBL" id="KN837189">
    <property type="protein sequence ID" value="KIJ35385.1"/>
    <property type="molecule type" value="Genomic_DNA"/>
</dbReference>
<sequence>METGQKAKLLNSLLARHPKLKCLRLGSAVRTLEQSIEQPERVANLPGLPPLLSLDAQGDLRLNNIPMCIISESLECIILGAHFPVLIYLDPERLLSDILKQDTSSSLRTLGVPPEPLKVLTTLSAVFPLLERLYFIHLKGDLVQPFS</sequence>
<name>A0A0C9VCZ2_SPHS4</name>